<dbReference type="AlphaFoldDB" id="A0A8A1LJQ3"/>
<dbReference type="VEuPathDB" id="FungiDB:I7I53_08631"/>
<evidence type="ECO:0000313" key="2">
    <source>
        <dbReference type="Proteomes" id="UP000663419"/>
    </source>
</evidence>
<evidence type="ECO:0000313" key="1">
    <source>
        <dbReference type="EMBL" id="QSS52873.1"/>
    </source>
</evidence>
<protein>
    <submittedName>
        <fullName evidence="1">Uncharacterized protein</fullName>
    </submittedName>
</protein>
<sequence length="88" mass="10273">MAAAARPVRHQLEWSFVHSSKPPEYAYISFTRVPGWKFPSNVGHDLNCTVIYNCVSTKVEVRIWRVLSMKCFQSRDSCWCYSRPECVK</sequence>
<proteinExistence type="predicted"/>
<dbReference type="EMBL" id="CP069103">
    <property type="protein sequence ID" value="QSS52873.1"/>
    <property type="molecule type" value="Genomic_DNA"/>
</dbReference>
<gene>
    <name evidence="1" type="ORF">I7I53_08631</name>
</gene>
<accession>A0A8A1LJQ3</accession>
<name>A0A8A1LJQ3_AJEC8</name>
<organism evidence="1 2">
    <name type="scientific">Ajellomyces capsulatus (strain H88)</name>
    <name type="common">Darling's disease fungus</name>
    <name type="synonym">Histoplasma capsulatum</name>
    <dbReference type="NCBI Taxonomy" id="544711"/>
    <lineage>
        <taxon>Eukaryota</taxon>
        <taxon>Fungi</taxon>
        <taxon>Dikarya</taxon>
        <taxon>Ascomycota</taxon>
        <taxon>Pezizomycotina</taxon>
        <taxon>Eurotiomycetes</taxon>
        <taxon>Eurotiomycetidae</taxon>
        <taxon>Onygenales</taxon>
        <taxon>Ajellomycetaceae</taxon>
        <taxon>Histoplasma</taxon>
    </lineage>
</organism>
<dbReference type="Proteomes" id="UP000663419">
    <property type="component" value="Chromosome 2"/>
</dbReference>
<reference evidence="1" key="1">
    <citation type="submission" date="2021-01" db="EMBL/GenBank/DDBJ databases">
        <title>Chromosome-level genome assembly of a human fungal pathogen reveals clustering of transcriptionally co-regulated genes.</title>
        <authorList>
            <person name="Voorhies M."/>
            <person name="Cohen S."/>
            <person name="Shea T.P."/>
            <person name="Petrus S."/>
            <person name="Munoz J.F."/>
            <person name="Poplawski S."/>
            <person name="Goldman W.E."/>
            <person name="Michael T."/>
            <person name="Cuomo C.A."/>
            <person name="Sil A."/>
            <person name="Beyhan S."/>
        </authorList>
    </citation>
    <scope>NUCLEOTIDE SEQUENCE</scope>
    <source>
        <strain evidence="1">H88</strain>
    </source>
</reference>